<organism evidence="2 3">
    <name type="scientific">Meganyctiphanes norvegica</name>
    <name type="common">Northern krill</name>
    <name type="synonym">Thysanopoda norvegica</name>
    <dbReference type="NCBI Taxonomy" id="48144"/>
    <lineage>
        <taxon>Eukaryota</taxon>
        <taxon>Metazoa</taxon>
        <taxon>Ecdysozoa</taxon>
        <taxon>Arthropoda</taxon>
        <taxon>Crustacea</taxon>
        <taxon>Multicrustacea</taxon>
        <taxon>Malacostraca</taxon>
        <taxon>Eumalacostraca</taxon>
        <taxon>Eucarida</taxon>
        <taxon>Euphausiacea</taxon>
        <taxon>Euphausiidae</taxon>
        <taxon>Meganyctiphanes</taxon>
    </lineage>
</organism>
<dbReference type="Gene3D" id="3.10.100.10">
    <property type="entry name" value="Mannose-Binding Protein A, subunit A"/>
    <property type="match status" value="1"/>
</dbReference>
<dbReference type="SUPFAM" id="SSF56436">
    <property type="entry name" value="C-type lectin-like"/>
    <property type="match status" value="1"/>
</dbReference>
<dbReference type="PROSITE" id="PS50041">
    <property type="entry name" value="C_TYPE_LECTIN_2"/>
    <property type="match status" value="1"/>
</dbReference>
<gene>
    <name evidence="2" type="ORF">MNOR_LOCUS21735</name>
</gene>
<sequence>TFITGKCPEGNAFEEIGGTCYYFSSEQGEKRNWDQSRKFCQDLSGNEGMNGRRVDLAELCRDSTCISDGLLLEKIRKTGEWHWLGASEPVSEDSWKWTSGRPLSLQNSFWHASQPDHDGDCLVGWFTGTPPGPYIGDWHCDKKLPFVCQIF</sequence>
<accession>A0AAV2RAT5</accession>
<dbReference type="InterPro" id="IPR016186">
    <property type="entry name" value="C-type_lectin-like/link_sf"/>
</dbReference>
<proteinExistence type="predicted"/>
<comment type="caution">
    <text evidence="2">The sequence shown here is derived from an EMBL/GenBank/DDBJ whole genome shotgun (WGS) entry which is preliminary data.</text>
</comment>
<dbReference type="Proteomes" id="UP001497623">
    <property type="component" value="Unassembled WGS sequence"/>
</dbReference>
<name>A0AAV2RAT5_MEGNR</name>
<evidence type="ECO:0000259" key="1">
    <source>
        <dbReference type="PROSITE" id="PS50041"/>
    </source>
</evidence>
<feature type="domain" description="C-type lectin" evidence="1">
    <location>
        <begin position="16"/>
        <end position="149"/>
    </location>
</feature>
<protein>
    <recommendedName>
        <fullName evidence="1">C-type lectin domain-containing protein</fullName>
    </recommendedName>
</protein>
<dbReference type="InterPro" id="IPR016187">
    <property type="entry name" value="CTDL_fold"/>
</dbReference>
<dbReference type="InterPro" id="IPR001304">
    <property type="entry name" value="C-type_lectin-like"/>
</dbReference>
<dbReference type="AlphaFoldDB" id="A0AAV2RAT5"/>
<evidence type="ECO:0000313" key="2">
    <source>
        <dbReference type="EMBL" id="CAL4119665.1"/>
    </source>
</evidence>
<keyword evidence="3" id="KW-1185">Reference proteome</keyword>
<feature type="non-terminal residue" evidence="2">
    <location>
        <position position="1"/>
    </location>
</feature>
<evidence type="ECO:0000313" key="3">
    <source>
        <dbReference type="Proteomes" id="UP001497623"/>
    </source>
</evidence>
<dbReference type="Pfam" id="PF00059">
    <property type="entry name" value="Lectin_C"/>
    <property type="match status" value="1"/>
</dbReference>
<reference evidence="2 3" key="1">
    <citation type="submission" date="2024-05" db="EMBL/GenBank/DDBJ databases">
        <authorList>
            <person name="Wallberg A."/>
        </authorList>
    </citation>
    <scope>NUCLEOTIDE SEQUENCE [LARGE SCALE GENOMIC DNA]</scope>
</reference>
<dbReference type="SMART" id="SM00034">
    <property type="entry name" value="CLECT"/>
    <property type="match status" value="1"/>
</dbReference>
<dbReference type="EMBL" id="CAXKWB010017703">
    <property type="protein sequence ID" value="CAL4119665.1"/>
    <property type="molecule type" value="Genomic_DNA"/>
</dbReference>